<reference evidence="13" key="2">
    <citation type="submission" date="2009-11" db="EMBL/GenBank/DDBJ databases">
        <title>The Genome Sequence of Allomyces macrogynus strain ATCC 38327.</title>
        <authorList>
            <consortium name="The Broad Institute Genome Sequencing Platform"/>
            <person name="Russ C."/>
            <person name="Cuomo C."/>
            <person name="Shea T."/>
            <person name="Young S.K."/>
            <person name="Zeng Q."/>
            <person name="Koehrsen M."/>
            <person name="Haas B."/>
            <person name="Borodovsky M."/>
            <person name="Guigo R."/>
            <person name="Alvarado L."/>
            <person name="Berlin A."/>
            <person name="Borenstein D."/>
            <person name="Chen Z."/>
            <person name="Engels R."/>
            <person name="Freedman E."/>
            <person name="Gellesch M."/>
            <person name="Goldberg J."/>
            <person name="Griggs A."/>
            <person name="Gujja S."/>
            <person name="Heiman D."/>
            <person name="Hepburn T."/>
            <person name="Howarth C."/>
            <person name="Jen D."/>
            <person name="Larson L."/>
            <person name="Lewis B."/>
            <person name="Mehta T."/>
            <person name="Park D."/>
            <person name="Pearson M."/>
            <person name="Roberts A."/>
            <person name="Saif S."/>
            <person name="Shenoy N."/>
            <person name="Sisk P."/>
            <person name="Stolte C."/>
            <person name="Sykes S."/>
            <person name="Walk T."/>
            <person name="White J."/>
            <person name="Yandava C."/>
            <person name="Burger G."/>
            <person name="Gray M.W."/>
            <person name="Holland P.W.H."/>
            <person name="King N."/>
            <person name="Lang F.B.F."/>
            <person name="Roger A.J."/>
            <person name="Ruiz-Trillo I."/>
            <person name="Lander E."/>
            <person name="Nusbaum C."/>
        </authorList>
    </citation>
    <scope>NUCLEOTIDE SEQUENCE [LARGE SCALE GENOMIC DNA]</scope>
    <source>
        <strain evidence="13">ATCC 38327</strain>
    </source>
</reference>
<dbReference type="GO" id="GO:0000139">
    <property type="term" value="C:Golgi membrane"/>
    <property type="evidence" value="ECO:0007669"/>
    <property type="project" value="TreeGrafter"/>
</dbReference>
<comment type="similarity">
    <text evidence="2">Belongs to the sphingomyelin synthase family.</text>
</comment>
<reference evidence="12 13" key="1">
    <citation type="submission" date="2009-11" db="EMBL/GenBank/DDBJ databases">
        <title>Annotation of Allomyces macrogynus ATCC 38327.</title>
        <authorList>
            <consortium name="The Broad Institute Genome Sequencing Platform"/>
            <person name="Russ C."/>
            <person name="Cuomo C."/>
            <person name="Burger G."/>
            <person name="Gray M.W."/>
            <person name="Holland P.W.H."/>
            <person name="King N."/>
            <person name="Lang F.B.F."/>
            <person name="Roger A.J."/>
            <person name="Ruiz-Trillo I."/>
            <person name="Young S.K."/>
            <person name="Zeng Q."/>
            <person name="Gargeya S."/>
            <person name="Fitzgerald M."/>
            <person name="Haas B."/>
            <person name="Abouelleil A."/>
            <person name="Alvarado L."/>
            <person name="Arachchi H.M."/>
            <person name="Berlin A."/>
            <person name="Chapman S.B."/>
            <person name="Gearin G."/>
            <person name="Goldberg J."/>
            <person name="Griggs A."/>
            <person name="Gujja S."/>
            <person name="Hansen M."/>
            <person name="Heiman D."/>
            <person name="Howarth C."/>
            <person name="Larimer J."/>
            <person name="Lui A."/>
            <person name="MacDonald P.J.P."/>
            <person name="McCowen C."/>
            <person name="Montmayeur A."/>
            <person name="Murphy C."/>
            <person name="Neiman D."/>
            <person name="Pearson M."/>
            <person name="Priest M."/>
            <person name="Roberts A."/>
            <person name="Saif S."/>
            <person name="Shea T."/>
            <person name="Sisk P."/>
            <person name="Stolte C."/>
            <person name="Sykes S."/>
            <person name="Wortman J."/>
            <person name="Nusbaum C."/>
            <person name="Birren B."/>
        </authorList>
    </citation>
    <scope>NUCLEOTIDE SEQUENCE [LARGE SCALE GENOMIC DNA]</scope>
    <source>
        <strain evidence="12 13">ATCC 38327</strain>
    </source>
</reference>
<keyword evidence="13" id="KW-1185">Reference proteome</keyword>
<keyword evidence="3" id="KW-0808">Transferase</keyword>
<dbReference type="InterPro" id="IPR045221">
    <property type="entry name" value="Sphingomyelin_synth-like"/>
</dbReference>
<evidence type="ECO:0000256" key="4">
    <source>
        <dbReference type="ARBA" id="ARBA00022692"/>
    </source>
</evidence>
<evidence type="ECO:0000256" key="5">
    <source>
        <dbReference type="ARBA" id="ARBA00022919"/>
    </source>
</evidence>
<proteinExistence type="inferred from homology"/>
<dbReference type="PANTHER" id="PTHR21290:SF25">
    <property type="entry name" value="SPHINGOMYELIN SYNTHASE-RELATED PROTEIN 1"/>
    <property type="match status" value="1"/>
</dbReference>
<feature type="compositionally biased region" description="Basic residues" evidence="9">
    <location>
        <begin position="239"/>
        <end position="254"/>
    </location>
</feature>
<comment type="subcellular location">
    <subcellularLocation>
        <location evidence="1">Membrane</location>
        <topology evidence="1">Multi-pass membrane protein</topology>
    </subcellularLocation>
</comment>
<dbReference type="VEuPathDB" id="FungiDB:AMAG_07081"/>
<dbReference type="GO" id="GO:0047493">
    <property type="term" value="F:ceramide cholinephosphotransferase activity"/>
    <property type="evidence" value="ECO:0007669"/>
    <property type="project" value="TreeGrafter"/>
</dbReference>
<dbReference type="GO" id="GO:0005789">
    <property type="term" value="C:endoplasmic reticulum membrane"/>
    <property type="evidence" value="ECO:0007669"/>
    <property type="project" value="TreeGrafter"/>
</dbReference>
<evidence type="ECO:0000256" key="3">
    <source>
        <dbReference type="ARBA" id="ARBA00022679"/>
    </source>
</evidence>
<dbReference type="EMBL" id="GG745339">
    <property type="protein sequence ID" value="KNE61799.1"/>
    <property type="molecule type" value="Genomic_DNA"/>
</dbReference>
<sequence>MATSRAPFVACLANAYADRINPNNLVPMDERRALLDPGMNWAYAVFRSVHVLPRDLPDWMTRLASALIISRAVTLGRRGCTVFRRALYIAGAAYLLRAPTVLMTVLPNPLLECESRPHPNLVLDALMLFTQSRSSCGDVFFSGHSIFFLLQARLWLQYSRNPVLRMLAVAVAIFSLASLIFSGYHYSIDVFMATLIVSTLYSLYHWTVQGKIGSRSLWGRLIVALDGEYELDRRAGRRLGRRSTRRSGPRRAARRSAMTGTTTPLGMSATSGSSWWSNARTRTTPSPMLDSRPCSGRGPASDAATVAAEWLVSKKWDDPTAFAAAEASEGDVDVDEDDVELGYVRPSHRAAVVAVRESDASDLEDDGGVPSVSAASWRACPTTAAVHTAGGDVAR</sequence>
<keyword evidence="8 10" id="KW-0472">Membrane</keyword>
<evidence type="ECO:0000256" key="1">
    <source>
        <dbReference type="ARBA" id="ARBA00004141"/>
    </source>
</evidence>
<dbReference type="GO" id="GO:0033188">
    <property type="term" value="F:sphingomyelin synthase activity"/>
    <property type="evidence" value="ECO:0007669"/>
    <property type="project" value="TreeGrafter"/>
</dbReference>
<evidence type="ECO:0000256" key="9">
    <source>
        <dbReference type="SAM" id="MobiDB-lite"/>
    </source>
</evidence>
<feature type="transmembrane region" description="Helical" evidence="10">
    <location>
        <begin position="163"/>
        <end position="184"/>
    </location>
</feature>
<dbReference type="OrthoDB" id="422827at2759"/>
<protein>
    <recommendedName>
        <fullName evidence="11">Sphingomyelin synthase-like domain-containing protein</fullName>
    </recommendedName>
</protein>
<dbReference type="InterPro" id="IPR036938">
    <property type="entry name" value="PAP2/HPO_sf"/>
</dbReference>
<evidence type="ECO:0000256" key="7">
    <source>
        <dbReference type="ARBA" id="ARBA00023098"/>
    </source>
</evidence>
<dbReference type="Proteomes" id="UP000054350">
    <property type="component" value="Unassembled WGS sequence"/>
</dbReference>
<dbReference type="SUPFAM" id="SSF48317">
    <property type="entry name" value="Acid phosphatase/Vanadium-dependent haloperoxidase"/>
    <property type="match status" value="1"/>
</dbReference>
<dbReference type="eggNOG" id="KOG3058">
    <property type="taxonomic scope" value="Eukaryota"/>
</dbReference>
<evidence type="ECO:0000313" key="12">
    <source>
        <dbReference type="EMBL" id="KNE61799.1"/>
    </source>
</evidence>
<dbReference type="GO" id="GO:0046513">
    <property type="term" value="P:ceramide biosynthetic process"/>
    <property type="evidence" value="ECO:0007669"/>
    <property type="project" value="TreeGrafter"/>
</dbReference>
<evidence type="ECO:0000256" key="2">
    <source>
        <dbReference type="ARBA" id="ARBA00005441"/>
    </source>
</evidence>
<feature type="region of interest" description="Disordered" evidence="9">
    <location>
        <begin position="239"/>
        <end position="301"/>
    </location>
</feature>
<keyword evidence="7" id="KW-0443">Lipid metabolism</keyword>
<keyword evidence="4 10" id="KW-0812">Transmembrane</keyword>
<feature type="domain" description="Sphingomyelin synthase-like" evidence="11">
    <location>
        <begin position="135"/>
        <end position="205"/>
    </location>
</feature>
<dbReference type="PANTHER" id="PTHR21290">
    <property type="entry name" value="SPHINGOMYELIN SYNTHETASE"/>
    <property type="match status" value="1"/>
</dbReference>
<organism evidence="12 13">
    <name type="scientific">Allomyces macrogynus (strain ATCC 38327)</name>
    <name type="common">Allomyces javanicus var. macrogynus</name>
    <dbReference type="NCBI Taxonomy" id="578462"/>
    <lineage>
        <taxon>Eukaryota</taxon>
        <taxon>Fungi</taxon>
        <taxon>Fungi incertae sedis</taxon>
        <taxon>Blastocladiomycota</taxon>
        <taxon>Blastocladiomycetes</taxon>
        <taxon>Blastocladiales</taxon>
        <taxon>Blastocladiaceae</taxon>
        <taxon>Allomyces</taxon>
    </lineage>
</organism>
<evidence type="ECO:0000259" key="11">
    <source>
        <dbReference type="Pfam" id="PF14360"/>
    </source>
</evidence>
<evidence type="ECO:0000256" key="10">
    <source>
        <dbReference type="SAM" id="Phobius"/>
    </source>
</evidence>
<evidence type="ECO:0000256" key="6">
    <source>
        <dbReference type="ARBA" id="ARBA00022989"/>
    </source>
</evidence>
<dbReference type="InterPro" id="IPR025749">
    <property type="entry name" value="Sphingomyelin_synth-like_dom"/>
</dbReference>
<gene>
    <name evidence="12" type="ORF">AMAG_07081</name>
</gene>
<dbReference type="Pfam" id="PF14360">
    <property type="entry name" value="PAP2_C"/>
    <property type="match status" value="1"/>
</dbReference>
<evidence type="ECO:0000313" key="13">
    <source>
        <dbReference type="Proteomes" id="UP000054350"/>
    </source>
</evidence>
<keyword evidence="6 10" id="KW-1133">Transmembrane helix</keyword>
<accession>A0A0L0SH74</accession>
<dbReference type="AlphaFoldDB" id="A0A0L0SH74"/>
<evidence type="ECO:0000256" key="8">
    <source>
        <dbReference type="ARBA" id="ARBA00023136"/>
    </source>
</evidence>
<name>A0A0L0SH74_ALLM3</name>
<dbReference type="STRING" id="578462.A0A0L0SH74"/>
<keyword evidence="5" id="KW-0746">Sphingolipid metabolism</keyword>
<dbReference type="GO" id="GO:0005886">
    <property type="term" value="C:plasma membrane"/>
    <property type="evidence" value="ECO:0007669"/>
    <property type="project" value="TreeGrafter"/>
</dbReference>
<feature type="compositionally biased region" description="Polar residues" evidence="9">
    <location>
        <begin position="258"/>
        <end position="286"/>
    </location>
</feature>